<evidence type="ECO:0000256" key="5">
    <source>
        <dbReference type="SAM" id="MobiDB-lite"/>
    </source>
</evidence>
<dbReference type="AlphaFoldDB" id="A0A396SHP4"/>
<keyword evidence="3" id="KW-0732">Signal</keyword>
<dbReference type="InterPro" id="IPR032694">
    <property type="entry name" value="CopC/D"/>
</dbReference>
<comment type="caution">
    <text evidence="8">The sequence shown here is derived from an EMBL/GenBank/DDBJ whole genome shotgun (WGS) entry which is preliminary data.</text>
</comment>
<dbReference type="InterPro" id="IPR007348">
    <property type="entry name" value="CopC_dom"/>
</dbReference>
<keyword evidence="2" id="KW-0479">Metal-binding</keyword>
<keyword evidence="4" id="KW-0186">Copper</keyword>
<sequence length="200" mass="21242">MIKGLGGIILKRFITTAAAVLLSTTISYNVFAHSNLSGSNPADGEVVTEPLNEITLEFEGQIEQGSFIDVTSSSGQAVEIKDIIIGDGTLTGTVAEPLPNDDYQVNWSIISEDGHPLEGEFTFTVNAPETETEEAVSAEASETPKAVEETTEADNQSTEAQEGAVAEEAEAESSSTTTILIVVLLIVAIVSGLFFFRKRK</sequence>
<evidence type="ECO:0000256" key="4">
    <source>
        <dbReference type="ARBA" id="ARBA00023008"/>
    </source>
</evidence>
<dbReference type="PANTHER" id="PTHR34820:SF4">
    <property type="entry name" value="INNER MEMBRANE PROTEIN YEBZ"/>
    <property type="match status" value="1"/>
</dbReference>
<accession>A0A396SHP4</accession>
<evidence type="ECO:0000259" key="7">
    <source>
        <dbReference type="Pfam" id="PF04234"/>
    </source>
</evidence>
<evidence type="ECO:0000256" key="1">
    <source>
        <dbReference type="ARBA" id="ARBA00004196"/>
    </source>
</evidence>
<evidence type="ECO:0000256" key="2">
    <source>
        <dbReference type="ARBA" id="ARBA00022723"/>
    </source>
</evidence>
<dbReference type="SUPFAM" id="SSF81296">
    <property type="entry name" value="E set domains"/>
    <property type="match status" value="1"/>
</dbReference>
<dbReference type="Gene3D" id="2.60.40.1220">
    <property type="match status" value="1"/>
</dbReference>
<dbReference type="GO" id="GO:0005507">
    <property type="term" value="F:copper ion binding"/>
    <property type="evidence" value="ECO:0007669"/>
    <property type="project" value="InterPro"/>
</dbReference>
<dbReference type="GO" id="GO:0030313">
    <property type="term" value="C:cell envelope"/>
    <property type="evidence" value="ECO:0007669"/>
    <property type="project" value="UniProtKB-SubCell"/>
</dbReference>
<dbReference type="GO" id="GO:0005886">
    <property type="term" value="C:plasma membrane"/>
    <property type="evidence" value="ECO:0007669"/>
    <property type="project" value="TreeGrafter"/>
</dbReference>
<dbReference type="Proteomes" id="UP000265692">
    <property type="component" value="Unassembled WGS sequence"/>
</dbReference>
<feature type="domain" description="CopC" evidence="7">
    <location>
        <begin position="33"/>
        <end position="125"/>
    </location>
</feature>
<evidence type="ECO:0000256" key="6">
    <source>
        <dbReference type="SAM" id="Phobius"/>
    </source>
</evidence>
<evidence type="ECO:0000313" key="8">
    <source>
        <dbReference type="EMBL" id="RHW30948.1"/>
    </source>
</evidence>
<evidence type="ECO:0000256" key="3">
    <source>
        <dbReference type="ARBA" id="ARBA00022729"/>
    </source>
</evidence>
<dbReference type="InterPro" id="IPR014756">
    <property type="entry name" value="Ig_E-set"/>
</dbReference>
<feature type="region of interest" description="Disordered" evidence="5">
    <location>
        <begin position="137"/>
        <end position="171"/>
    </location>
</feature>
<proteinExistence type="predicted"/>
<dbReference type="InterPro" id="IPR014755">
    <property type="entry name" value="Cu-Rt/internalin_Ig-like"/>
</dbReference>
<protein>
    <submittedName>
        <fullName evidence="8">Copper resistance protein CopC</fullName>
    </submittedName>
</protein>
<keyword evidence="9" id="KW-1185">Reference proteome</keyword>
<dbReference type="Pfam" id="PF04234">
    <property type="entry name" value="CopC"/>
    <property type="match status" value="1"/>
</dbReference>
<dbReference type="GO" id="GO:0046688">
    <property type="term" value="P:response to copper ion"/>
    <property type="evidence" value="ECO:0007669"/>
    <property type="project" value="InterPro"/>
</dbReference>
<feature type="transmembrane region" description="Helical" evidence="6">
    <location>
        <begin position="178"/>
        <end position="196"/>
    </location>
</feature>
<reference evidence="8 9" key="1">
    <citation type="submission" date="2018-08" db="EMBL/GenBank/DDBJ databases">
        <title>Lysinibacillus sp. YLB-03 draft genome sequence.</title>
        <authorList>
            <person name="Yu L."/>
        </authorList>
    </citation>
    <scope>NUCLEOTIDE SEQUENCE [LARGE SCALE GENOMIC DNA]</scope>
    <source>
        <strain evidence="8 9">YLB-03</strain>
    </source>
</reference>
<dbReference type="GO" id="GO:0042597">
    <property type="term" value="C:periplasmic space"/>
    <property type="evidence" value="ECO:0007669"/>
    <property type="project" value="InterPro"/>
</dbReference>
<name>A0A396SHP4_9BACL</name>
<keyword evidence="6" id="KW-0472">Membrane</keyword>
<dbReference type="PANTHER" id="PTHR34820">
    <property type="entry name" value="INNER MEMBRANE PROTEIN YEBZ"/>
    <property type="match status" value="1"/>
</dbReference>
<evidence type="ECO:0000313" key="9">
    <source>
        <dbReference type="Proteomes" id="UP000265692"/>
    </source>
</evidence>
<comment type="subcellular location">
    <subcellularLocation>
        <location evidence="1">Cell envelope</location>
    </subcellularLocation>
</comment>
<keyword evidence="6" id="KW-1133">Transmembrane helix</keyword>
<organism evidence="8 9">
    <name type="scientific">Ureibacillus yapensis</name>
    <dbReference type="NCBI Taxonomy" id="2304605"/>
    <lineage>
        <taxon>Bacteria</taxon>
        <taxon>Bacillati</taxon>
        <taxon>Bacillota</taxon>
        <taxon>Bacilli</taxon>
        <taxon>Bacillales</taxon>
        <taxon>Caryophanaceae</taxon>
        <taxon>Ureibacillus</taxon>
    </lineage>
</organism>
<keyword evidence="6" id="KW-0812">Transmembrane</keyword>
<dbReference type="GO" id="GO:0006825">
    <property type="term" value="P:copper ion transport"/>
    <property type="evidence" value="ECO:0007669"/>
    <property type="project" value="InterPro"/>
</dbReference>
<dbReference type="EMBL" id="QWEI01000020">
    <property type="protein sequence ID" value="RHW30948.1"/>
    <property type="molecule type" value="Genomic_DNA"/>
</dbReference>
<gene>
    <name evidence="8" type="ORF">D1B33_18100</name>
</gene>